<keyword evidence="2" id="KW-1185">Reference proteome</keyword>
<organism evidence="1 2">
    <name type="scientific">Paenibacillus hodogayensis</name>
    <dbReference type="NCBI Taxonomy" id="279208"/>
    <lineage>
        <taxon>Bacteria</taxon>
        <taxon>Bacillati</taxon>
        <taxon>Bacillota</taxon>
        <taxon>Bacilli</taxon>
        <taxon>Bacillales</taxon>
        <taxon>Paenibacillaceae</taxon>
        <taxon>Paenibacillus</taxon>
    </lineage>
</organism>
<name>A0ABV5W1Y4_9BACL</name>
<accession>A0ABV5W1Y4</accession>
<dbReference type="EMBL" id="JBHMAG010000016">
    <property type="protein sequence ID" value="MFB9754579.1"/>
    <property type="molecule type" value="Genomic_DNA"/>
</dbReference>
<dbReference type="Proteomes" id="UP001589619">
    <property type="component" value="Unassembled WGS sequence"/>
</dbReference>
<evidence type="ECO:0000313" key="2">
    <source>
        <dbReference type="Proteomes" id="UP001589619"/>
    </source>
</evidence>
<protein>
    <submittedName>
        <fullName evidence="1">Uncharacterized protein</fullName>
    </submittedName>
</protein>
<reference evidence="1 2" key="1">
    <citation type="submission" date="2024-09" db="EMBL/GenBank/DDBJ databases">
        <authorList>
            <person name="Sun Q."/>
            <person name="Mori K."/>
        </authorList>
    </citation>
    <scope>NUCLEOTIDE SEQUENCE [LARGE SCALE GENOMIC DNA]</scope>
    <source>
        <strain evidence="1 2">JCM 12520</strain>
    </source>
</reference>
<comment type="caution">
    <text evidence="1">The sequence shown here is derived from an EMBL/GenBank/DDBJ whole genome shotgun (WGS) entry which is preliminary data.</text>
</comment>
<evidence type="ECO:0000313" key="1">
    <source>
        <dbReference type="EMBL" id="MFB9754579.1"/>
    </source>
</evidence>
<proteinExistence type="predicted"/>
<gene>
    <name evidence="1" type="ORF">ACFFNY_23675</name>
</gene>
<sequence>MDDHVERMLRVVISNWNAMAMADGEESEPAADAFQASFYRFIDAVRDWFDAIEPRPPNFEAMMALPAMLSIAERLPAPLLLNFETEAELIFERKERIEDDKYD</sequence>
<dbReference type="RefSeq" id="WP_344909177.1">
    <property type="nucleotide sequence ID" value="NZ_BAAAYO010000008.1"/>
</dbReference>